<sequence length="175" mass="18329">MAAAAAAAGGQRQRQRQRKRVIVVIMDKRHDYFVYNIGISHLFQPGSGSGSGMESRRLPRPVGQIDKPLAHPEGFDFSLAADGFTLVCVSSLRRTVLYDTRSGASSAGPELQCCKYGGSRVIPLGPRIYALESLVTCYEQANPGPATSGAAGSASCGPASWTMPSMAAGSTSSSS</sequence>
<name>A0ACD5WSS2_AVESA</name>
<keyword evidence="2" id="KW-1185">Reference proteome</keyword>
<proteinExistence type="predicted"/>
<reference evidence="1" key="1">
    <citation type="submission" date="2021-05" db="EMBL/GenBank/DDBJ databases">
        <authorList>
            <person name="Scholz U."/>
            <person name="Mascher M."/>
            <person name="Fiebig A."/>
        </authorList>
    </citation>
    <scope>NUCLEOTIDE SEQUENCE [LARGE SCALE GENOMIC DNA]</scope>
</reference>
<accession>A0ACD5WSS2</accession>
<dbReference type="Proteomes" id="UP001732700">
    <property type="component" value="Chromosome 4C"/>
</dbReference>
<reference evidence="1" key="2">
    <citation type="submission" date="2025-09" db="UniProtKB">
        <authorList>
            <consortium name="EnsemblPlants"/>
        </authorList>
    </citation>
    <scope>IDENTIFICATION</scope>
</reference>
<dbReference type="EnsemblPlants" id="AVESA.00010b.r2.4CG1268500.1">
    <property type="protein sequence ID" value="AVESA.00010b.r2.4CG1268500.1.CDS.1"/>
    <property type="gene ID" value="AVESA.00010b.r2.4CG1268500"/>
</dbReference>
<evidence type="ECO:0000313" key="1">
    <source>
        <dbReference type="EnsemblPlants" id="AVESA.00010b.r2.4CG1268500.1.CDS.1"/>
    </source>
</evidence>
<protein>
    <submittedName>
        <fullName evidence="1">Uncharacterized protein</fullName>
    </submittedName>
</protein>
<organism evidence="1 2">
    <name type="scientific">Avena sativa</name>
    <name type="common">Oat</name>
    <dbReference type="NCBI Taxonomy" id="4498"/>
    <lineage>
        <taxon>Eukaryota</taxon>
        <taxon>Viridiplantae</taxon>
        <taxon>Streptophyta</taxon>
        <taxon>Embryophyta</taxon>
        <taxon>Tracheophyta</taxon>
        <taxon>Spermatophyta</taxon>
        <taxon>Magnoliopsida</taxon>
        <taxon>Liliopsida</taxon>
        <taxon>Poales</taxon>
        <taxon>Poaceae</taxon>
        <taxon>BOP clade</taxon>
        <taxon>Pooideae</taxon>
        <taxon>Poodae</taxon>
        <taxon>Poeae</taxon>
        <taxon>Poeae Chloroplast Group 1 (Aveneae type)</taxon>
        <taxon>Aveninae</taxon>
        <taxon>Avena</taxon>
    </lineage>
</organism>
<evidence type="ECO:0000313" key="2">
    <source>
        <dbReference type="Proteomes" id="UP001732700"/>
    </source>
</evidence>